<name>A0A3P8KDE2_RAOTE</name>
<proteinExistence type="predicted"/>
<dbReference type="PANTHER" id="PTHR33989:SF4">
    <property type="entry name" value="PTS SYSTEM N,N'-DIACETYLCHITOBIOSE-SPECIFIC EIIC COMPONENT"/>
    <property type="match status" value="1"/>
</dbReference>
<dbReference type="InterPro" id="IPR051088">
    <property type="entry name" value="PTS_Sugar-EIIC/EIIB"/>
</dbReference>
<keyword evidence="1" id="KW-1133">Transmembrane helix</keyword>
<reference evidence="2 3" key="1">
    <citation type="submission" date="2018-12" db="EMBL/GenBank/DDBJ databases">
        <authorList>
            <consortium name="Pathogen Informatics"/>
        </authorList>
    </citation>
    <scope>NUCLEOTIDE SEQUENCE [LARGE SCALE GENOMIC DNA]</scope>
    <source>
        <strain evidence="2 3">NCTC13098</strain>
    </source>
</reference>
<keyword evidence="1" id="KW-0472">Membrane</keyword>
<dbReference type="AlphaFoldDB" id="A0A3P8KDE2"/>
<protein>
    <submittedName>
        <fullName evidence="2">EIICB-Lac</fullName>
    </submittedName>
</protein>
<accession>A0A3P8KDE2</accession>
<evidence type="ECO:0000313" key="3">
    <source>
        <dbReference type="Proteomes" id="UP000274346"/>
    </source>
</evidence>
<feature type="transmembrane region" description="Helical" evidence="1">
    <location>
        <begin position="54"/>
        <end position="74"/>
    </location>
</feature>
<dbReference type="EMBL" id="LR131271">
    <property type="protein sequence ID" value="VDR23781.1"/>
    <property type="molecule type" value="Genomic_DNA"/>
</dbReference>
<keyword evidence="1" id="KW-0812">Transmembrane</keyword>
<dbReference type="KEGG" id="rtg:NCTC13098_00052"/>
<evidence type="ECO:0000313" key="2">
    <source>
        <dbReference type="EMBL" id="VDR23781.1"/>
    </source>
</evidence>
<gene>
    <name evidence="2" type="primary">lacE_1</name>
    <name evidence="2" type="ORF">NCTC13098_00052</name>
</gene>
<dbReference type="Proteomes" id="UP000274346">
    <property type="component" value="Chromosome"/>
</dbReference>
<organism evidence="2 3">
    <name type="scientific">Raoultella terrigena</name>
    <name type="common">Klebsiella terrigena</name>
    <dbReference type="NCBI Taxonomy" id="577"/>
    <lineage>
        <taxon>Bacteria</taxon>
        <taxon>Pseudomonadati</taxon>
        <taxon>Pseudomonadota</taxon>
        <taxon>Gammaproteobacteria</taxon>
        <taxon>Enterobacterales</taxon>
        <taxon>Enterobacteriaceae</taxon>
        <taxon>Klebsiella/Raoultella group</taxon>
        <taxon>Raoultella</taxon>
    </lineage>
</organism>
<dbReference type="PANTHER" id="PTHR33989">
    <property type="match status" value="1"/>
</dbReference>
<sequence>MNPMMFIPFVFVPMINAVLAYGATRLGWLTQVVSLTPWTTPAPIGASWAANWTLSPVVMCVICMVMSAVIYLPFLRAYERSLMKTEVEKAKAAVPVAETVSQ</sequence>
<evidence type="ECO:0000256" key="1">
    <source>
        <dbReference type="SAM" id="Phobius"/>
    </source>
</evidence>